<sequence>MFGCLQSRGFDLKSSHITEPKCLTKTIFLLTLALCWAYHVYVWLDEYCPLLIKKYGGKAQSFFPIV</sequence>
<dbReference type="EMBL" id="CP000393">
    <property type="protein sequence ID" value="ABG50427.1"/>
    <property type="molecule type" value="Genomic_DNA"/>
</dbReference>
<dbReference type="KEGG" id="ter:Tery_1056"/>
<dbReference type="HOGENOM" id="CLU_2830038_0_0_3"/>
<accession>Q116Z7</accession>
<protein>
    <submittedName>
        <fullName evidence="1">Uncharacterized protein</fullName>
    </submittedName>
</protein>
<proteinExistence type="predicted"/>
<evidence type="ECO:0000313" key="1">
    <source>
        <dbReference type="EMBL" id="ABG50427.1"/>
    </source>
</evidence>
<name>Q116Z7_TRIEI</name>
<dbReference type="AlphaFoldDB" id="Q116Z7"/>
<organism evidence="1">
    <name type="scientific">Trichodesmium erythraeum (strain IMS101)</name>
    <dbReference type="NCBI Taxonomy" id="203124"/>
    <lineage>
        <taxon>Bacteria</taxon>
        <taxon>Bacillati</taxon>
        <taxon>Cyanobacteriota</taxon>
        <taxon>Cyanophyceae</taxon>
        <taxon>Oscillatoriophycideae</taxon>
        <taxon>Oscillatoriales</taxon>
        <taxon>Microcoleaceae</taxon>
        <taxon>Trichodesmium</taxon>
    </lineage>
</organism>
<gene>
    <name evidence="1" type="ordered locus">Tery_1056</name>
</gene>
<reference evidence="1" key="1">
    <citation type="submission" date="2006-06" db="EMBL/GenBank/DDBJ databases">
        <title>Complete sequence of Trichodesmium erythraeum IMS101.</title>
        <authorList>
            <consortium name="US DOE Joint Genome Institute"/>
            <person name="Copeland A."/>
            <person name="Lucas S."/>
            <person name="Lapidus A."/>
            <person name="Barry K."/>
            <person name="Detter J.C."/>
            <person name="Glavina del Rio T."/>
            <person name="Hammon N."/>
            <person name="Israni S."/>
            <person name="Dalin E."/>
            <person name="Tice H."/>
            <person name="Pitluck S."/>
            <person name="Kiss H."/>
            <person name="Munk A.C."/>
            <person name="Brettin T."/>
            <person name="Bruce D."/>
            <person name="Han C."/>
            <person name="Tapia R."/>
            <person name="Gilna P."/>
            <person name="Schmutz J."/>
            <person name="Larimer F."/>
            <person name="Land M."/>
            <person name="Hauser L."/>
            <person name="Kyrpides N."/>
            <person name="Kim E."/>
            <person name="Richardson P."/>
        </authorList>
    </citation>
    <scope>NUCLEOTIDE SEQUENCE [LARGE SCALE GENOMIC DNA]</scope>
    <source>
        <strain evidence="1">IMS101</strain>
    </source>
</reference>